<dbReference type="PANTHER" id="PTHR44051:SF8">
    <property type="entry name" value="GLUTATHIONE S-TRANSFERASE GSTA"/>
    <property type="match status" value="1"/>
</dbReference>
<dbReference type="Pfam" id="PF02798">
    <property type="entry name" value="GST_N"/>
    <property type="match status" value="1"/>
</dbReference>
<dbReference type="SUPFAM" id="SSF52833">
    <property type="entry name" value="Thioredoxin-like"/>
    <property type="match status" value="1"/>
</dbReference>
<dbReference type="RefSeq" id="WP_112218174.1">
    <property type="nucleotide sequence ID" value="NZ_MVJN01000001.1"/>
</dbReference>
<feature type="domain" description="GST N-terminal" evidence="1">
    <location>
        <begin position="1"/>
        <end position="81"/>
    </location>
</feature>
<dbReference type="InterPro" id="IPR004045">
    <property type="entry name" value="Glutathione_S-Trfase_N"/>
</dbReference>
<name>A0A364LNA5_9GAMM</name>
<dbReference type="Gene3D" id="3.40.30.10">
    <property type="entry name" value="Glutaredoxin"/>
    <property type="match status" value="1"/>
</dbReference>
<organism evidence="2 3">
    <name type="scientific">Legionella quinlivanii</name>
    <dbReference type="NCBI Taxonomy" id="45073"/>
    <lineage>
        <taxon>Bacteria</taxon>
        <taxon>Pseudomonadati</taxon>
        <taxon>Pseudomonadota</taxon>
        <taxon>Gammaproteobacteria</taxon>
        <taxon>Legionellales</taxon>
        <taxon>Legionellaceae</taxon>
        <taxon>Legionella</taxon>
    </lineage>
</organism>
<evidence type="ECO:0000313" key="3">
    <source>
        <dbReference type="Proteomes" id="UP000249458"/>
    </source>
</evidence>
<gene>
    <name evidence="2" type="ORF">B1207_01200</name>
</gene>
<comment type="caution">
    <text evidence="2">The sequence shown here is derived from an EMBL/GenBank/DDBJ whole genome shotgun (WGS) entry which is preliminary data.</text>
</comment>
<dbReference type="InterPro" id="IPR036249">
    <property type="entry name" value="Thioredoxin-like_sf"/>
</dbReference>
<reference evidence="2 3" key="1">
    <citation type="submission" date="2017-02" db="EMBL/GenBank/DDBJ databases">
        <title>Legionella quilivanii strain from human: case report and whole genome sequencing analysis.</title>
        <authorList>
            <person name="Lalancette C."/>
            <person name="Leduc J.-M."/>
            <person name="Levesque S."/>
            <person name="Fournier E."/>
            <person name="Saoud J."/>
            <person name="Faucher S.P."/>
            <person name="Bernard K."/>
            <person name="Martineau C."/>
            <person name="Longtin J."/>
        </authorList>
    </citation>
    <scope>NUCLEOTIDE SEQUENCE [LARGE SCALE GENOMIC DNA]</scope>
    <source>
        <strain evidence="2 3">ID143958</strain>
    </source>
</reference>
<accession>A0A364LNA5</accession>
<dbReference type="EMBL" id="MVJN01000001">
    <property type="protein sequence ID" value="RAP38531.1"/>
    <property type="molecule type" value="Genomic_DNA"/>
</dbReference>
<proteinExistence type="predicted"/>
<dbReference type="Proteomes" id="UP000249458">
    <property type="component" value="Unassembled WGS sequence"/>
</dbReference>
<dbReference type="PANTHER" id="PTHR44051">
    <property type="entry name" value="GLUTATHIONE S-TRANSFERASE-RELATED"/>
    <property type="match status" value="1"/>
</dbReference>
<protein>
    <recommendedName>
        <fullName evidence="1">GST N-terminal domain-containing protein</fullName>
    </recommendedName>
</protein>
<evidence type="ECO:0000313" key="2">
    <source>
        <dbReference type="EMBL" id="RAP38531.1"/>
    </source>
</evidence>
<sequence length="94" mass="10401">MKLYFSKGACSLGVRILINELGLDVEYESVNLRSKTTEKGDNFLDINPKGAVPVLEITPEKRLTENVVILQYLADTHNAASLLPAVVKSLKEEQ</sequence>
<dbReference type="CDD" id="cd03057">
    <property type="entry name" value="GST_N_Beta"/>
    <property type="match status" value="1"/>
</dbReference>
<dbReference type="AlphaFoldDB" id="A0A364LNA5"/>
<evidence type="ECO:0000259" key="1">
    <source>
        <dbReference type="PROSITE" id="PS50404"/>
    </source>
</evidence>
<dbReference type="PROSITE" id="PS50404">
    <property type="entry name" value="GST_NTER"/>
    <property type="match status" value="1"/>
</dbReference>